<dbReference type="AlphaFoldDB" id="A0A1U7H4W1"/>
<keyword evidence="1" id="KW-1133">Transmembrane helix</keyword>
<organism evidence="2 3">
    <name type="scientific">Fischerella major NIES-592</name>
    <dbReference type="NCBI Taxonomy" id="210994"/>
    <lineage>
        <taxon>Bacteria</taxon>
        <taxon>Bacillati</taxon>
        <taxon>Cyanobacteriota</taxon>
        <taxon>Cyanophyceae</taxon>
        <taxon>Nostocales</taxon>
        <taxon>Hapalosiphonaceae</taxon>
        <taxon>Fischerella</taxon>
    </lineage>
</organism>
<dbReference type="OrthoDB" id="426035at2"/>
<feature type="transmembrane region" description="Helical" evidence="1">
    <location>
        <begin position="281"/>
        <end position="304"/>
    </location>
</feature>
<gene>
    <name evidence="2" type="ORF">NIES592_01205</name>
</gene>
<accession>A0A1U7H4W1</accession>
<reference evidence="2 3" key="1">
    <citation type="submission" date="2016-11" db="EMBL/GenBank/DDBJ databases">
        <title>Draft Genome Sequences of Nine Cyanobacterial Strains from Diverse Habitats.</title>
        <authorList>
            <person name="Zhu T."/>
            <person name="Hou S."/>
            <person name="Lu X."/>
            <person name="Hess W.R."/>
        </authorList>
    </citation>
    <scope>NUCLEOTIDE SEQUENCE [LARGE SCALE GENOMIC DNA]</scope>
    <source>
        <strain evidence="2 3">NIES-592</strain>
    </source>
</reference>
<evidence type="ECO:0008006" key="4">
    <source>
        <dbReference type="Google" id="ProtNLM"/>
    </source>
</evidence>
<comment type="caution">
    <text evidence="2">The sequence shown here is derived from an EMBL/GenBank/DDBJ whole genome shotgun (WGS) entry which is preliminary data.</text>
</comment>
<dbReference type="RefSeq" id="WP_062249352.1">
    <property type="nucleotide sequence ID" value="NZ_MRCA01000001.1"/>
</dbReference>
<feature type="transmembrane region" description="Helical" evidence="1">
    <location>
        <begin position="92"/>
        <end position="114"/>
    </location>
</feature>
<keyword evidence="1" id="KW-0472">Membrane</keyword>
<feature type="transmembrane region" description="Helical" evidence="1">
    <location>
        <begin position="316"/>
        <end position="346"/>
    </location>
</feature>
<feature type="transmembrane region" description="Helical" evidence="1">
    <location>
        <begin position="56"/>
        <end position="80"/>
    </location>
</feature>
<evidence type="ECO:0000313" key="3">
    <source>
        <dbReference type="Proteomes" id="UP000186391"/>
    </source>
</evidence>
<keyword evidence="3" id="KW-1185">Reference proteome</keyword>
<dbReference type="Proteomes" id="UP000186391">
    <property type="component" value="Unassembled WGS sequence"/>
</dbReference>
<protein>
    <recommendedName>
        <fullName evidence="4">NAD/NADP transhydrogenase beta subunit</fullName>
    </recommendedName>
</protein>
<proteinExistence type="predicted"/>
<name>A0A1U7H4W1_9CYAN</name>
<evidence type="ECO:0000313" key="2">
    <source>
        <dbReference type="EMBL" id="OKH16292.1"/>
    </source>
</evidence>
<dbReference type="EMBL" id="MRCA01000001">
    <property type="protein sequence ID" value="OKH16292.1"/>
    <property type="molecule type" value="Genomic_DNA"/>
</dbReference>
<keyword evidence="1" id="KW-0812">Transmembrane</keyword>
<sequence>MKIIISQLYPSRFFAQSNVPDIPDILNSGFTTAKSVSESWENQWLDLLQNNTNENLYGALTNLGVFFAVGTLLFFMIQWLRDVIYSEYSRPISALIWPFIVVILLTNTGSGSVLSNLTLGIRNFINTVNQQVITTADANRNYQQALSMGVSEEVAGSVLRPCQSLTGEQQNQCFQRGREKIEILWQTYRDLYGDKVWINRLESKINQIAFSTNSVPENTFNSFLGSTVQTSIKNFLISLQYAFQNLIEATMLLVATLGPLAVGGSLLPVAGKPIFAWMTGFLSLGIAKISFTIIAILTATVIVNGPGEDASADPDLMWFMIFLGILAPIVSLLLAAAGGFAVFNAISNTAAWAKERV</sequence>
<evidence type="ECO:0000256" key="1">
    <source>
        <dbReference type="SAM" id="Phobius"/>
    </source>
</evidence>